<keyword evidence="5 6" id="KW-0472">Membrane</keyword>
<feature type="transmembrane region" description="Helical" evidence="6">
    <location>
        <begin position="396"/>
        <end position="414"/>
    </location>
</feature>
<evidence type="ECO:0000256" key="3">
    <source>
        <dbReference type="ARBA" id="ARBA00022692"/>
    </source>
</evidence>
<feature type="transmembrane region" description="Helical" evidence="6">
    <location>
        <begin position="236"/>
        <end position="260"/>
    </location>
</feature>
<organism evidence="7 8">
    <name type="scientific">[Clostridium] methylpentosum DSM 5476</name>
    <dbReference type="NCBI Taxonomy" id="537013"/>
    <lineage>
        <taxon>Bacteria</taxon>
        <taxon>Bacillati</taxon>
        <taxon>Bacillota</taxon>
        <taxon>Clostridia</taxon>
        <taxon>Eubacteriales</taxon>
        <taxon>Oscillospiraceae</taxon>
        <taxon>Oscillospiraceae incertae sedis</taxon>
    </lineage>
</organism>
<evidence type="ECO:0000256" key="1">
    <source>
        <dbReference type="ARBA" id="ARBA00004651"/>
    </source>
</evidence>
<feature type="transmembrane region" description="Helical" evidence="6">
    <location>
        <begin position="280"/>
        <end position="298"/>
    </location>
</feature>
<reference evidence="7 8" key="2">
    <citation type="submission" date="2009-02" db="EMBL/GenBank/DDBJ databases">
        <title>Draft genome sequence of Clostridium methylpentosum (DSM 5476).</title>
        <authorList>
            <person name="Sudarsanam P."/>
            <person name="Ley R."/>
            <person name="Guruge J."/>
            <person name="Turnbaugh P.J."/>
            <person name="Mahowald M."/>
            <person name="Liep D."/>
            <person name="Gordon J."/>
        </authorList>
    </citation>
    <scope>NUCLEOTIDE SEQUENCE [LARGE SCALE GENOMIC DNA]</scope>
    <source>
        <strain evidence="7 8">DSM 5476</strain>
    </source>
</reference>
<feature type="transmembrane region" description="Helical" evidence="6">
    <location>
        <begin position="135"/>
        <end position="153"/>
    </location>
</feature>
<dbReference type="STRING" id="537013.CLOSTMETH_02129"/>
<dbReference type="eggNOG" id="COG1113">
    <property type="taxonomic scope" value="Bacteria"/>
</dbReference>
<dbReference type="AlphaFoldDB" id="C0EE50"/>
<feature type="transmembrane region" description="Helical" evidence="6">
    <location>
        <begin position="196"/>
        <end position="215"/>
    </location>
</feature>
<keyword evidence="2" id="KW-1003">Cell membrane</keyword>
<accession>C0EE50</accession>
<dbReference type="InterPro" id="IPR002293">
    <property type="entry name" value="AA/rel_permease1"/>
</dbReference>
<dbReference type="PIRSF" id="PIRSF006060">
    <property type="entry name" value="AA_transporter"/>
    <property type="match status" value="1"/>
</dbReference>
<feature type="transmembrane region" description="Helical" evidence="6">
    <location>
        <begin position="21"/>
        <end position="42"/>
    </location>
</feature>
<evidence type="ECO:0000313" key="8">
    <source>
        <dbReference type="Proteomes" id="UP000003340"/>
    </source>
</evidence>
<proteinExistence type="predicted"/>
<evidence type="ECO:0000256" key="5">
    <source>
        <dbReference type="ARBA" id="ARBA00023136"/>
    </source>
</evidence>
<evidence type="ECO:0000256" key="4">
    <source>
        <dbReference type="ARBA" id="ARBA00022989"/>
    </source>
</evidence>
<keyword evidence="8" id="KW-1185">Reference proteome</keyword>
<protein>
    <submittedName>
        <fullName evidence="7">Amino acid permease</fullName>
    </submittedName>
</protein>
<dbReference type="PANTHER" id="PTHR42770">
    <property type="entry name" value="AMINO ACID TRANSPORTER-RELATED"/>
    <property type="match status" value="1"/>
</dbReference>
<dbReference type="Pfam" id="PF13520">
    <property type="entry name" value="AA_permease_2"/>
    <property type="match status" value="1"/>
</dbReference>
<evidence type="ECO:0000256" key="6">
    <source>
        <dbReference type="SAM" id="Phobius"/>
    </source>
</evidence>
<evidence type="ECO:0000256" key="2">
    <source>
        <dbReference type="ARBA" id="ARBA00022475"/>
    </source>
</evidence>
<feature type="transmembrane region" description="Helical" evidence="6">
    <location>
        <begin position="336"/>
        <end position="353"/>
    </location>
</feature>
<feature type="transmembrane region" description="Helical" evidence="6">
    <location>
        <begin position="48"/>
        <end position="68"/>
    </location>
</feature>
<comment type="subcellular location">
    <subcellularLocation>
        <location evidence="1">Cell membrane</location>
        <topology evidence="1">Multi-pass membrane protein</topology>
    </subcellularLocation>
</comment>
<keyword evidence="4 6" id="KW-1133">Transmembrane helix</keyword>
<dbReference type="Proteomes" id="UP000003340">
    <property type="component" value="Unassembled WGS sequence"/>
</dbReference>
<dbReference type="EMBL" id="ACEC01000067">
    <property type="protein sequence ID" value="EEG30198.1"/>
    <property type="molecule type" value="Genomic_DNA"/>
</dbReference>
<feature type="transmembrane region" description="Helical" evidence="6">
    <location>
        <begin position="472"/>
        <end position="492"/>
    </location>
</feature>
<name>C0EE50_9FIRM</name>
<sequence length="493" mass="52931">MHMKEAKPVSSLKRCLGLRESITITTGTVIGVGLFTVGANVVGLLGSTVIFATLAALLISIYPALLYAEMGAALPVSGGTYQYASLGLGRPFGMLSGWCFVISMVSVASGEALAFSFYIRTLFEALGIPLPIDDRWIACFAVAGFLLLAVRGVEMTGRMQNGFLFFFWGVAVVWIFSTLPSMQFGGGVTVPNPDSLSLTGFLPCVAMIWWCFAGFETCCAMGEEIKHPQINLPRALFLAPFLVFAVNGLFQWALVCIVPANSLASLAAAAAPYAEGMKLAGVVGFPLVLLCLGIAFGGDFSTLNASVSAPARYLYSMAKDGALPGFLAKLHPRHKTPVPAILILGGLMLALIATDSLSIIASLSLFATLLYYVVGMAAACGLRVKCPDLKRPYRAPLLWIGAPVSIFIYLILMTQLDKTAVIAGIIWCLLGLLLFCLCRRRYKEGRSGISLPALPDPPTPEEKQRMDREYRVWFILVAAAVLLVLGLHLSLFF</sequence>
<gene>
    <name evidence="7" type="ORF">CLOSTMETH_02129</name>
</gene>
<evidence type="ECO:0000313" key="7">
    <source>
        <dbReference type="EMBL" id="EEG30198.1"/>
    </source>
</evidence>
<dbReference type="PANTHER" id="PTHR42770:SF7">
    <property type="entry name" value="MEMBRANE PROTEIN"/>
    <property type="match status" value="1"/>
</dbReference>
<dbReference type="GO" id="GO:0005886">
    <property type="term" value="C:plasma membrane"/>
    <property type="evidence" value="ECO:0007669"/>
    <property type="project" value="UniProtKB-SubCell"/>
</dbReference>
<feature type="transmembrane region" description="Helical" evidence="6">
    <location>
        <begin position="359"/>
        <end position="384"/>
    </location>
</feature>
<keyword evidence="3 6" id="KW-0812">Transmembrane</keyword>
<feature type="transmembrane region" description="Helical" evidence="6">
    <location>
        <begin position="165"/>
        <end position="184"/>
    </location>
</feature>
<dbReference type="GO" id="GO:0022857">
    <property type="term" value="F:transmembrane transporter activity"/>
    <property type="evidence" value="ECO:0007669"/>
    <property type="project" value="InterPro"/>
</dbReference>
<dbReference type="Gene3D" id="1.20.1740.10">
    <property type="entry name" value="Amino acid/polyamine transporter I"/>
    <property type="match status" value="1"/>
</dbReference>
<dbReference type="InterPro" id="IPR050367">
    <property type="entry name" value="APC_superfamily"/>
</dbReference>
<dbReference type="HOGENOM" id="CLU_007946_15_12_9"/>
<comment type="caution">
    <text evidence="7">The sequence shown here is derived from an EMBL/GenBank/DDBJ whole genome shotgun (WGS) entry which is preliminary data.</text>
</comment>
<feature type="transmembrane region" description="Helical" evidence="6">
    <location>
        <begin position="420"/>
        <end position="438"/>
    </location>
</feature>
<reference evidence="7 8" key="1">
    <citation type="submission" date="2009-01" db="EMBL/GenBank/DDBJ databases">
        <authorList>
            <person name="Fulton L."/>
            <person name="Clifton S."/>
            <person name="Fulton B."/>
            <person name="Xu J."/>
            <person name="Minx P."/>
            <person name="Pepin K.H."/>
            <person name="Johnson M."/>
            <person name="Bhonagiri V."/>
            <person name="Nash W.E."/>
            <person name="Mardis E.R."/>
            <person name="Wilson R.K."/>
        </authorList>
    </citation>
    <scope>NUCLEOTIDE SEQUENCE [LARGE SCALE GENOMIC DNA]</scope>
    <source>
        <strain evidence="7 8">DSM 5476</strain>
    </source>
</reference>